<dbReference type="OrthoDB" id="2086168at2"/>
<evidence type="ECO:0000313" key="1">
    <source>
        <dbReference type="EMBL" id="GAK71907.1"/>
    </source>
</evidence>
<gene>
    <name evidence="1" type="ORF">RRU01S_22_00400</name>
</gene>
<dbReference type="EMBL" id="BBJU01000022">
    <property type="protein sequence ID" value="GAK71907.1"/>
    <property type="molecule type" value="Genomic_DNA"/>
</dbReference>
<organism evidence="1 2">
    <name type="scientific">Agrobacterium rubi TR3 = NBRC 13261</name>
    <dbReference type="NCBI Taxonomy" id="1368415"/>
    <lineage>
        <taxon>Bacteria</taxon>
        <taxon>Pseudomonadati</taxon>
        <taxon>Pseudomonadota</taxon>
        <taxon>Alphaproteobacteria</taxon>
        <taxon>Hyphomicrobiales</taxon>
        <taxon>Rhizobiaceae</taxon>
        <taxon>Rhizobium/Agrobacterium group</taxon>
        <taxon>Agrobacterium</taxon>
    </lineage>
</organism>
<protein>
    <submittedName>
        <fullName evidence="1">Uncharacterized protein</fullName>
    </submittedName>
</protein>
<comment type="caution">
    <text evidence="1">The sequence shown here is derived from an EMBL/GenBank/DDBJ whole genome shotgun (WGS) entry which is preliminary data.</text>
</comment>
<evidence type="ECO:0000313" key="2">
    <source>
        <dbReference type="Proteomes" id="UP000028701"/>
    </source>
</evidence>
<dbReference type="eggNOG" id="ENOG50330Q4">
    <property type="taxonomic scope" value="Bacteria"/>
</dbReference>
<sequence length="100" mass="10660">MCGLCGALGAADHWSGGANSVMPMTPTAERYRQADAVNAVVGHYGLRLKVWNDRYVLHGRTGKSAVVDHLGQLWPLVEAFAGMEIDPLDPALVSRMGAPS</sequence>
<dbReference type="AlphaFoldDB" id="A0A081CZ11"/>
<dbReference type="RefSeq" id="WP_045231447.1">
    <property type="nucleotide sequence ID" value="NZ_BBJU01000022.1"/>
</dbReference>
<proteinExistence type="predicted"/>
<dbReference type="Proteomes" id="UP000028701">
    <property type="component" value="Unassembled WGS sequence"/>
</dbReference>
<accession>A0A081CZ11</accession>
<name>A0A081CZ11_9HYPH</name>
<reference evidence="1 2" key="1">
    <citation type="submission" date="2014-08" db="EMBL/GenBank/DDBJ databases">
        <title>Whole genome shotgun sequence of Rhizobium rubi NBRC 13261.</title>
        <authorList>
            <person name="Katano-Makiyama Y."/>
            <person name="Hosoyama A."/>
            <person name="Hashimoto M."/>
            <person name="Hosoyama Y."/>
            <person name="Noguchi M."/>
            <person name="Tsuchikane K."/>
            <person name="Uohara A."/>
            <person name="Ohji S."/>
            <person name="Ichikawa N."/>
            <person name="Kimura A."/>
            <person name="Yamazoe A."/>
            <person name="Fujita N."/>
        </authorList>
    </citation>
    <scope>NUCLEOTIDE SEQUENCE [LARGE SCALE GENOMIC DNA]</scope>
    <source>
        <strain evidence="1 2">NBRC 13261</strain>
    </source>
</reference>